<evidence type="ECO:0000256" key="2">
    <source>
        <dbReference type="SAM" id="MobiDB-lite"/>
    </source>
</evidence>
<organism evidence="4 5">
    <name type="scientific">Mycoplasma phocimorsus</name>
    <dbReference type="NCBI Taxonomy" id="3045839"/>
    <lineage>
        <taxon>Bacteria</taxon>
        <taxon>Bacillati</taxon>
        <taxon>Mycoplasmatota</taxon>
        <taxon>Mollicutes</taxon>
        <taxon>Mycoplasmataceae</taxon>
        <taxon>Mycoplasma</taxon>
    </lineage>
</organism>
<feature type="region of interest" description="Disordered" evidence="2">
    <location>
        <begin position="535"/>
        <end position="554"/>
    </location>
</feature>
<dbReference type="RefSeq" id="WP_283827117.1">
    <property type="nucleotide sequence ID" value="NZ_JASDDP010000008.1"/>
</dbReference>
<feature type="coiled-coil region" evidence="1">
    <location>
        <begin position="104"/>
        <end position="152"/>
    </location>
</feature>
<feature type="signal peptide" evidence="3">
    <location>
        <begin position="1"/>
        <end position="21"/>
    </location>
</feature>
<evidence type="ECO:0000313" key="5">
    <source>
        <dbReference type="Proteomes" id="UP001224428"/>
    </source>
</evidence>
<evidence type="ECO:0000256" key="1">
    <source>
        <dbReference type="SAM" id="Coils"/>
    </source>
</evidence>
<protein>
    <submittedName>
        <fullName evidence="4">Uncharacterized protein</fullName>
    </submittedName>
</protein>
<sequence length="794" mass="93130">MIKNKKRIIFFILSSVPSLFALSTMSLSVKNKSQNLNKAQWIYLESSFSLRDKFNQIKTENSTKNNNYENIIDITEQANSNVEIILPKFESKTEFDTSKQILNSKETEINKEQIEQLDEELEELEKIEKFDEAELLRQQELQKKLLKELEQKSKITEIYENRLKNLSINSMVLNALSLGVQVGVNVYFNVQNDNLINKREYELKQKILQLRNYNNLLRQYKKQYIDDPLIDIFDRLIEIAIKRDLPEQLLFVIDEYILKPYYVNPFLRKQLKASILKEEFISPLREAIKNLLNAFRKVENTYDPLELTEQIKNNIAEIMPKLLPLLLKNIVHTLTYVSNIQISENNFVQSSILAEVIIKEAKAKNVFIDSIRTQLSKVLEHVGKWFLDSESKKLIQILSKIVAKVLKITTLTFDIKVDGITLLKEIVEEIMNDEEGFISFDKILNVLIPGFLNDLDVDVRQAKDFSSLINLLFDSNGEIWKFFEIERPYFWINKDNYKKEFENKRSALRYLHLSSSKDYVQTIINGINPESFYERNNNKNPRKQEVDIPAPKPAPKPTLQIAPRTVNLESQAALISKVSSLNDITLKVPQLELSFATLSKILFNLGNYVNLFRSLYSKLFQPFVYDLITDAWEYKKYYNENYSTNDRFNVNNIKLEETHFARLSKSFQALFRFSTLMTYSIYKMLGKNKFLLDSRAGFNIFSLQKLIPLVIEDAIRSNNKDNLLLKEDIQYILNNLFGNYNKNIFESIWSEIVNSVKETKENSIFELLKNLGTDVIYEEKLKHMLLWGFYKDDK</sequence>
<evidence type="ECO:0000256" key="3">
    <source>
        <dbReference type="SAM" id="SignalP"/>
    </source>
</evidence>
<keyword evidence="5" id="KW-1185">Reference proteome</keyword>
<evidence type="ECO:0000313" key="4">
    <source>
        <dbReference type="EMBL" id="MDJ1645586.1"/>
    </source>
</evidence>
<keyword evidence="1" id="KW-0175">Coiled coil</keyword>
<feature type="chain" id="PRO_5042579846" evidence="3">
    <location>
        <begin position="22"/>
        <end position="794"/>
    </location>
</feature>
<feature type="compositionally biased region" description="Basic and acidic residues" evidence="2">
    <location>
        <begin position="535"/>
        <end position="546"/>
    </location>
</feature>
<proteinExistence type="predicted"/>
<keyword evidence="3" id="KW-0732">Signal</keyword>
<dbReference type="Proteomes" id="UP001224428">
    <property type="component" value="Unassembled WGS sequence"/>
</dbReference>
<gene>
    <name evidence="4" type="ORF">QLQ80_00580</name>
</gene>
<reference evidence="4" key="1">
    <citation type="submission" date="2023-05" db="EMBL/GenBank/DDBJ databases">
        <title>Mycoplasma phocimorsus sp. nov., isolated from Scandinavian patients with seal finger or septic arthritis after contact with seals.</title>
        <authorList>
            <person name="Skafte-Holm A."/>
            <person name="Pedersen T.R."/>
            <person name="Froelund M."/>
            <person name="Stegger M."/>
            <person name="Qvortrup K."/>
            <person name="Michaels D.L."/>
            <person name="Brown D.R."/>
            <person name="Jensen J.S."/>
        </authorList>
    </citation>
    <scope>NUCLEOTIDE SEQUENCE</scope>
    <source>
        <strain evidence="4">M5725</strain>
    </source>
</reference>
<accession>A0AAJ1PRM9</accession>
<dbReference type="EMBL" id="JASDDP010000008">
    <property type="protein sequence ID" value="MDJ1645586.1"/>
    <property type="molecule type" value="Genomic_DNA"/>
</dbReference>
<name>A0AAJ1PRM9_9MOLU</name>
<dbReference type="AlphaFoldDB" id="A0AAJ1PRM9"/>
<comment type="caution">
    <text evidence="4">The sequence shown here is derived from an EMBL/GenBank/DDBJ whole genome shotgun (WGS) entry which is preliminary data.</text>
</comment>